<evidence type="ECO:0000313" key="3">
    <source>
        <dbReference type="Proteomes" id="UP000238479"/>
    </source>
</evidence>
<evidence type="ECO:0000313" key="2">
    <source>
        <dbReference type="EMBL" id="PRQ52779.1"/>
    </source>
</evidence>
<gene>
    <name evidence="2" type="ORF">RchiOBHm_Chr2g0159151</name>
</gene>
<proteinExistence type="predicted"/>
<name>A0A2P6S274_ROSCH</name>
<evidence type="ECO:0000256" key="1">
    <source>
        <dbReference type="SAM" id="Phobius"/>
    </source>
</evidence>
<dbReference type="EMBL" id="PDCK01000040">
    <property type="protein sequence ID" value="PRQ52779.1"/>
    <property type="molecule type" value="Genomic_DNA"/>
</dbReference>
<keyword evidence="3" id="KW-1185">Reference proteome</keyword>
<feature type="transmembrane region" description="Helical" evidence="1">
    <location>
        <begin position="20"/>
        <end position="37"/>
    </location>
</feature>
<dbReference type="Gramene" id="PRQ52779">
    <property type="protein sequence ID" value="PRQ52779"/>
    <property type="gene ID" value="RchiOBHm_Chr2g0159151"/>
</dbReference>
<keyword evidence="1" id="KW-0812">Transmembrane</keyword>
<accession>A0A2P6S274</accession>
<keyword evidence="1" id="KW-0472">Membrane</keyword>
<dbReference type="AlphaFoldDB" id="A0A2P6S274"/>
<reference evidence="2 3" key="1">
    <citation type="journal article" date="2018" name="Nat. Genet.">
        <title>The Rosa genome provides new insights in the design of modern roses.</title>
        <authorList>
            <person name="Bendahmane M."/>
        </authorList>
    </citation>
    <scope>NUCLEOTIDE SEQUENCE [LARGE SCALE GENOMIC DNA]</scope>
    <source>
        <strain evidence="3">cv. Old Blush</strain>
    </source>
</reference>
<organism evidence="2 3">
    <name type="scientific">Rosa chinensis</name>
    <name type="common">China rose</name>
    <dbReference type="NCBI Taxonomy" id="74649"/>
    <lineage>
        <taxon>Eukaryota</taxon>
        <taxon>Viridiplantae</taxon>
        <taxon>Streptophyta</taxon>
        <taxon>Embryophyta</taxon>
        <taxon>Tracheophyta</taxon>
        <taxon>Spermatophyta</taxon>
        <taxon>Magnoliopsida</taxon>
        <taxon>eudicotyledons</taxon>
        <taxon>Gunneridae</taxon>
        <taxon>Pentapetalae</taxon>
        <taxon>rosids</taxon>
        <taxon>fabids</taxon>
        <taxon>Rosales</taxon>
        <taxon>Rosaceae</taxon>
        <taxon>Rosoideae</taxon>
        <taxon>Rosoideae incertae sedis</taxon>
        <taxon>Rosa</taxon>
    </lineage>
</organism>
<dbReference type="Proteomes" id="UP000238479">
    <property type="component" value="Chromosome 2"/>
</dbReference>
<comment type="caution">
    <text evidence="2">The sequence shown here is derived from an EMBL/GenBank/DDBJ whole genome shotgun (WGS) entry which is preliminary data.</text>
</comment>
<protein>
    <submittedName>
        <fullName evidence="2">Uncharacterized protein</fullName>
    </submittedName>
</protein>
<sequence length="79" mass="8749">MKIGVFVVSLQSNRNFFSHFFLRSIVFVISSISFSILSSSSSLFPFSTSGAVVTSAFSKRDKTLLIFTSHLNDKTSMTN</sequence>
<keyword evidence="1" id="KW-1133">Transmembrane helix</keyword>